<dbReference type="InterPro" id="IPR029001">
    <property type="entry name" value="ITPase-like_fam"/>
</dbReference>
<evidence type="ECO:0000256" key="1">
    <source>
        <dbReference type="ARBA" id="ARBA00022801"/>
    </source>
</evidence>
<dbReference type="PIRSF" id="PIRSF006305">
    <property type="entry name" value="Maf"/>
    <property type="match status" value="1"/>
</dbReference>
<dbReference type="Pfam" id="PF02545">
    <property type="entry name" value="Maf"/>
    <property type="match status" value="1"/>
</dbReference>
<protein>
    <submittedName>
        <fullName evidence="2">Maf domain containing protein</fullName>
    </submittedName>
</protein>
<dbReference type="AlphaFoldDB" id="A0AAV9Y2B6"/>
<name>A0AAV9Y2B6_9CRYT</name>
<dbReference type="PANTHER" id="PTHR43213:SF4">
    <property type="entry name" value="7-METHYL-GTP PYROPHOSPHATASE"/>
    <property type="match status" value="1"/>
</dbReference>
<dbReference type="EMBL" id="JAWDEY010000002">
    <property type="protein sequence ID" value="KAK6591086.1"/>
    <property type="molecule type" value="Genomic_DNA"/>
</dbReference>
<evidence type="ECO:0000313" key="2">
    <source>
        <dbReference type="EMBL" id="KAK6591086.1"/>
    </source>
</evidence>
<reference evidence="2 3" key="1">
    <citation type="submission" date="2023-10" db="EMBL/GenBank/DDBJ databases">
        <title>Comparative genomics analysis reveals potential genetic determinants of host preference in Cryptosporidium xiaoi.</title>
        <authorList>
            <person name="Xiao L."/>
            <person name="Li J."/>
        </authorList>
    </citation>
    <scope>NUCLEOTIDE SEQUENCE [LARGE SCALE GENOMIC DNA]</scope>
    <source>
        <strain evidence="2 3">52996</strain>
    </source>
</reference>
<dbReference type="Gene3D" id="3.90.950.10">
    <property type="match status" value="1"/>
</dbReference>
<proteinExistence type="inferred from homology"/>
<sequence>MEEYDIILGSTSEIRKRTLARANINITKTISSDFDERSISENDPKVLVKRLSDSKMKSVIEKLDYRKKFDKVIVISADSVAYKDGEIRNKPKDYDEKRRFLKSYSNSYVDCITGISLYNFFTDKWINDVSTSRVYYKEIPEEMIDEISMNSEIIGHSCGGFAIDCPLLERYVDRIEGCKDNILGISGTKTRMLIEMSIETKKD</sequence>
<dbReference type="InterPro" id="IPR003697">
    <property type="entry name" value="Maf-like"/>
</dbReference>
<evidence type="ECO:0000313" key="3">
    <source>
        <dbReference type="Proteomes" id="UP001311799"/>
    </source>
</evidence>
<dbReference type="PANTHER" id="PTHR43213">
    <property type="entry name" value="BIFUNCTIONAL DTTP/UTP PYROPHOSPHATASE/METHYLTRANSFERASE PROTEIN-RELATED"/>
    <property type="match status" value="1"/>
</dbReference>
<keyword evidence="3" id="KW-1185">Reference proteome</keyword>
<organism evidence="2 3">
    <name type="scientific">Cryptosporidium xiaoi</name>
    <dbReference type="NCBI Taxonomy" id="659607"/>
    <lineage>
        <taxon>Eukaryota</taxon>
        <taxon>Sar</taxon>
        <taxon>Alveolata</taxon>
        <taxon>Apicomplexa</taxon>
        <taxon>Conoidasida</taxon>
        <taxon>Coccidia</taxon>
        <taxon>Eucoccidiorida</taxon>
        <taxon>Eimeriorina</taxon>
        <taxon>Cryptosporidiidae</taxon>
        <taxon>Cryptosporidium</taxon>
    </lineage>
</organism>
<gene>
    <name evidence="2" type="ORF">RS030_111976</name>
</gene>
<dbReference type="Proteomes" id="UP001311799">
    <property type="component" value="Unassembled WGS sequence"/>
</dbReference>
<dbReference type="GO" id="GO:0047429">
    <property type="term" value="F:nucleoside triphosphate diphosphatase activity"/>
    <property type="evidence" value="ECO:0007669"/>
    <property type="project" value="InterPro"/>
</dbReference>
<keyword evidence="1" id="KW-0378">Hydrolase</keyword>
<dbReference type="HAMAP" id="MF_00528">
    <property type="entry name" value="Maf"/>
    <property type="match status" value="1"/>
</dbReference>
<accession>A0AAV9Y2B6</accession>
<dbReference type="SUPFAM" id="SSF52972">
    <property type="entry name" value="ITPase-like"/>
    <property type="match status" value="1"/>
</dbReference>
<dbReference type="CDD" id="cd00985">
    <property type="entry name" value="Maf_Ham1"/>
    <property type="match status" value="1"/>
</dbReference>
<comment type="caution">
    <text evidence="2">The sequence shown here is derived from an EMBL/GenBank/DDBJ whole genome shotgun (WGS) entry which is preliminary data.</text>
</comment>